<comment type="caution">
    <text evidence="2">The sequence shown here is derived from an EMBL/GenBank/DDBJ whole genome shotgun (WGS) entry which is preliminary data.</text>
</comment>
<protein>
    <submittedName>
        <fullName evidence="2">Uncharacterized protein DUF58</fullName>
    </submittedName>
</protein>
<feature type="domain" description="DUF58" evidence="1">
    <location>
        <begin position="49"/>
        <end position="265"/>
    </location>
</feature>
<dbReference type="RefSeq" id="WP_106177878.1">
    <property type="nucleotide sequence ID" value="NZ_PVNH01000003.1"/>
</dbReference>
<name>A0A2T0LYH3_9PSEU</name>
<sequence>MNTGNGAAALVPEQRLRRLELTVTRRLAGLLRGQYAGLLPGPGTEPAGSREYRPGEDEVRRIDWAVTARTATPHVRDTIAERELVVQVLVDGSASMDFGTVALEKRELAVAAVAAIGFLTAGAGNRLGAELLGPHGTRRFPARAGRAHLLGVLHAFLAAPRATEGSGSPTLAAALRGLRRGLWRRGLVVVVSDFLDERTWAAELRRLARRHQVIAVEVTDPRELALPDVGLLTVVDPETGRRQEIPTGSKRLRERFAAAAAEQRRAVRDALRAAGAAHVALRTDRDWVADLARHVLAQRRLAHRGGPR</sequence>
<keyword evidence="3" id="KW-1185">Reference proteome</keyword>
<dbReference type="EMBL" id="PVNH01000003">
    <property type="protein sequence ID" value="PRX49176.1"/>
    <property type="molecule type" value="Genomic_DNA"/>
</dbReference>
<dbReference type="Proteomes" id="UP000238362">
    <property type="component" value="Unassembled WGS sequence"/>
</dbReference>
<organism evidence="2 3">
    <name type="scientific">Prauserella shujinwangii</name>
    <dbReference type="NCBI Taxonomy" id="1453103"/>
    <lineage>
        <taxon>Bacteria</taxon>
        <taxon>Bacillati</taxon>
        <taxon>Actinomycetota</taxon>
        <taxon>Actinomycetes</taxon>
        <taxon>Pseudonocardiales</taxon>
        <taxon>Pseudonocardiaceae</taxon>
        <taxon>Prauserella</taxon>
    </lineage>
</organism>
<dbReference type="Pfam" id="PF01882">
    <property type="entry name" value="DUF58"/>
    <property type="match status" value="1"/>
</dbReference>
<dbReference type="InterPro" id="IPR036465">
    <property type="entry name" value="vWFA_dom_sf"/>
</dbReference>
<dbReference type="AlphaFoldDB" id="A0A2T0LYH3"/>
<dbReference type="PANTHER" id="PTHR33608">
    <property type="entry name" value="BLL2464 PROTEIN"/>
    <property type="match status" value="1"/>
</dbReference>
<dbReference type="PANTHER" id="PTHR33608:SF6">
    <property type="entry name" value="BLL2464 PROTEIN"/>
    <property type="match status" value="1"/>
</dbReference>
<accession>A0A2T0LYH3</accession>
<evidence type="ECO:0000259" key="1">
    <source>
        <dbReference type="Pfam" id="PF01882"/>
    </source>
</evidence>
<dbReference type="SUPFAM" id="SSF53300">
    <property type="entry name" value="vWA-like"/>
    <property type="match status" value="1"/>
</dbReference>
<reference evidence="2 3" key="1">
    <citation type="submission" date="2018-03" db="EMBL/GenBank/DDBJ databases">
        <title>Genomic Encyclopedia of Type Strains, Phase III (KMG-III): the genomes of soil and plant-associated and newly described type strains.</title>
        <authorList>
            <person name="Whitman W."/>
        </authorList>
    </citation>
    <scope>NUCLEOTIDE SEQUENCE [LARGE SCALE GENOMIC DNA]</scope>
    <source>
        <strain evidence="2 3">CGMCC 4.7125</strain>
    </source>
</reference>
<proteinExistence type="predicted"/>
<evidence type="ECO:0000313" key="3">
    <source>
        <dbReference type="Proteomes" id="UP000238362"/>
    </source>
</evidence>
<evidence type="ECO:0000313" key="2">
    <source>
        <dbReference type="EMBL" id="PRX49176.1"/>
    </source>
</evidence>
<gene>
    <name evidence="2" type="ORF">B0I33_103209</name>
</gene>
<dbReference type="OrthoDB" id="9776116at2"/>
<dbReference type="InterPro" id="IPR002881">
    <property type="entry name" value="DUF58"/>
</dbReference>